<dbReference type="EMBL" id="JABTTQ020000621">
    <property type="protein sequence ID" value="KAK6138819.1"/>
    <property type="molecule type" value="Genomic_DNA"/>
</dbReference>
<protein>
    <submittedName>
        <fullName evidence="2">Uncharacterized protein</fullName>
    </submittedName>
</protein>
<name>A0ABR0VVY9_REHGL</name>
<proteinExistence type="predicted"/>
<feature type="compositionally biased region" description="Basic and acidic residues" evidence="1">
    <location>
        <begin position="11"/>
        <end position="21"/>
    </location>
</feature>
<keyword evidence="3" id="KW-1185">Reference proteome</keyword>
<sequence>MGDLKPAPVLWHEDSGRKPFDNGRYNNNPSGAISGRQIGGAISGRQLGEAAHRLVVNSLQSRGDKNNQAGQIYPPHIPHPVGYGPRHQPYQNHAYPGGERAVMQASSGYSHHRPTSSIPYRQPYAPPPHNNPPYNNRFQNPRDELNDRSVPYVRDHPRHGYYAQGPPQRGGHGYAPYPPGNVGQAPIRPGVYYHNQPTGYNISDDDRSYGGSYNHKGSSWAPPVNTNAGRGYNHPRQPGNQYSALGRGGGRRPPQSDHHRRLEFDTSWSYMRPPWWTPDFL</sequence>
<accession>A0ABR0VVY9</accession>
<reference evidence="2 3" key="1">
    <citation type="journal article" date="2021" name="Comput. Struct. Biotechnol. J.">
        <title>De novo genome assembly of the potent medicinal plant Rehmannia glutinosa using nanopore technology.</title>
        <authorList>
            <person name="Ma L."/>
            <person name="Dong C."/>
            <person name="Song C."/>
            <person name="Wang X."/>
            <person name="Zheng X."/>
            <person name="Niu Y."/>
            <person name="Chen S."/>
            <person name="Feng W."/>
        </authorList>
    </citation>
    <scope>NUCLEOTIDE SEQUENCE [LARGE SCALE GENOMIC DNA]</scope>
    <source>
        <strain evidence="2">DH-2019</strain>
    </source>
</reference>
<comment type="caution">
    <text evidence="2">The sequence shown here is derived from an EMBL/GenBank/DDBJ whole genome shotgun (WGS) entry which is preliminary data.</text>
</comment>
<dbReference type="Proteomes" id="UP001318860">
    <property type="component" value="Unassembled WGS sequence"/>
</dbReference>
<evidence type="ECO:0000313" key="3">
    <source>
        <dbReference type="Proteomes" id="UP001318860"/>
    </source>
</evidence>
<feature type="region of interest" description="Disordered" evidence="1">
    <location>
        <begin position="1"/>
        <end position="32"/>
    </location>
</feature>
<feature type="compositionally biased region" description="Polar residues" evidence="1">
    <location>
        <begin position="104"/>
        <end position="119"/>
    </location>
</feature>
<feature type="region of interest" description="Disordered" evidence="1">
    <location>
        <begin position="156"/>
        <end position="260"/>
    </location>
</feature>
<evidence type="ECO:0000256" key="1">
    <source>
        <dbReference type="SAM" id="MobiDB-lite"/>
    </source>
</evidence>
<evidence type="ECO:0000313" key="2">
    <source>
        <dbReference type="EMBL" id="KAK6138819.1"/>
    </source>
</evidence>
<gene>
    <name evidence="2" type="ORF">DH2020_027440</name>
</gene>
<feature type="region of interest" description="Disordered" evidence="1">
    <location>
        <begin position="103"/>
        <end position="144"/>
    </location>
</feature>
<organism evidence="2 3">
    <name type="scientific">Rehmannia glutinosa</name>
    <name type="common">Chinese foxglove</name>
    <dbReference type="NCBI Taxonomy" id="99300"/>
    <lineage>
        <taxon>Eukaryota</taxon>
        <taxon>Viridiplantae</taxon>
        <taxon>Streptophyta</taxon>
        <taxon>Embryophyta</taxon>
        <taxon>Tracheophyta</taxon>
        <taxon>Spermatophyta</taxon>
        <taxon>Magnoliopsida</taxon>
        <taxon>eudicotyledons</taxon>
        <taxon>Gunneridae</taxon>
        <taxon>Pentapetalae</taxon>
        <taxon>asterids</taxon>
        <taxon>lamiids</taxon>
        <taxon>Lamiales</taxon>
        <taxon>Orobanchaceae</taxon>
        <taxon>Rehmannieae</taxon>
        <taxon>Rehmannia</taxon>
    </lineage>
</organism>